<evidence type="ECO:0000313" key="2">
    <source>
        <dbReference type="Proteomes" id="UP001596417"/>
    </source>
</evidence>
<dbReference type="InterPro" id="IPR029016">
    <property type="entry name" value="GAF-like_dom_sf"/>
</dbReference>
<dbReference type="SUPFAM" id="SSF55781">
    <property type="entry name" value="GAF domain-like"/>
    <property type="match status" value="1"/>
</dbReference>
<organism evidence="1 2">
    <name type="scientific">Halocatena marina</name>
    <dbReference type="NCBI Taxonomy" id="2934937"/>
    <lineage>
        <taxon>Archaea</taxon>
        <taxon>Methanobacteriati</taxon>
        <taxon>Methanobacteriota</taxon>
        <taxon>Stenosarchaea group</taxon>
        <taxon>Halobacteria</taxon>
        <taxon>Halobacteriales</taxon>
        <taxon>Natronomonadaceae</taxon>
        <taxon>Halocatena</taxon>
    </lineage>
</organism>
<evidence type="ECO:0000313" key="1">
    <source>
        <dbReference type="EMBL" id="MFC7193024.1"/>
    </source>
</evidence>
<dbReference type="Gene3D" id="3.30.450.40">
    <property type="match status" value="1"/>
</dbReference>
<gene>
    <name evidence="1" type="ORF">ACFQL7_26800</name>
</gene>
<dbReference type="Proteomes" id="UP001596417">
    <property type="component" value="Unassembled WGS sequence"/>
</dbReference>
<sequence length="36" mass="4333">MEIFDRHGMPASTENTITDRDEIFDELERVRENDIH</sequence>
<dbReference type="AlphaFoldDB" id="A0ABD5YY34"/>
<dbReference type="RefSeq" id="WP_264556750.1">
    <property type="nucleotide sequence ID" value="NZ_JBHSZC010000005.1"/>
</dbReference>
<proteinExistence type="predicted"/>
<name>A0ABD5YY34_9EURY</name>
<keyword evidence="2" id="KW-1185">Reference proteome</keyword>
<accession>A0ABD5YY34</accession>
<dbReference type="EMBL" id="JBHTAX010000006">
    <property type="protein sequence ID" value="MFC7193024.1"/>
    <property type="molecule type" value="Genomic_DNA"/>
</dbReference>
<reference evidence="1 2" key="1">
    <citation type="journal article" date="2019" name="Int. J. Syst. Evol. Microbiol.">
        <title>The Global Catalogue of Microorganisms (GCM) 10K type strain sequencing project: providing services to taxonomists for standard genome sequencing and annotation.</title>
        <authorList>
            <consortium name="The Broad Institute Genomics Platform"/>
            <consortium name="The Broad Institute Genome Sequencing Center for Infectious Disease"/>
            <person name="Wu L."/>
            <person name="Ma J."/>
        </authorList>
    </citation>
    <scope>NUCLEOTIDE SEQUENCE [LARGE SCALE GENOMIC DNA]</scope>
    <source>
        <strain evidence="1 2">RDMS1</strain>
    </source>
</reference>
<comment type="caution">
    <text evidence="1">The sequence shown here is derived from an EMBL/GenBank/DDBJ whole genome shotgun (WGS) entry which is preliminary data.</text>
</comment>
<protein>
    <submittedName>
        <fullName evidence="1">IclR family transcriptional regulator C-terminal domain-containing protein</fullName>
    </submittedName>
</protein>